<accession>D7L4K7</accession>
<evidence type="ECO:0000313" key="3">
    <source>
        <dbReference type="Proteomes" id="UP000008694"/>
    </source>
</evidence>
<keyword evidence="3" id="KW-1185">Reference proteome</keyword>
<evidence type="ECO:0000259" key="1">
    <source>
        <dbReference type="Pfam" id="PF08268"/>
    </source>
</evidence>
<reference evidence="3" key="1">
    <citation type="journal article" date="2011" name="Nat. Genet.">
        <title>The Arabidopsis lyrata genome sequence and the basis of rapid genome size change.</title>
        <authorList>
            <person name="Hu T.T."/>
            <person name="Pattyn P."/>
            <person name="Bakker E.G."/>
            <person name="Cao J."/>
            <person name="Cheng J.-F."/>
            <person name="Clark R.M."/>
            <person name="Fahlgren N."/>
            <person name="Fawcett J.A."/>
            <person name="Grimwood J."/>
            <person name="Gundlach H."/>
            <person name="Haberer G."/>
            <person name="Hollister J.D."/>
            <person name="Ossowski S."/>
            <person name="Ottilar R.P."/>
            <person name="Salamov A.A."/>
            <person name="Schneeberger K."/>
            <person name="Spannagl M."/>
            <person name="Wang X."/>
            <person name="Yang L."/>
            <person name="Nasrallah M.E."/>
            <person name="Bergelson J."/>
            <person name="Carrington J.C."/>
            <person name="Gaut B.S."/>
            <person name="Schmutz J."/>
            <person name="Mayer K.F.X."/>
            <person name="Van de Peer Y."/>
            <person name="Grigoriev I.V."/>
            <person name="Nordborg M."/>
            <person name="Weigel D."/>
            <person name="Guo Y.-L."/>
        </authorList>
    </citation>
    <scope>NUCLEOTIDE SEQUENCE [LARGE SCALE GENOMIC DNA]</scope>
    <source>
        <strain evidence="3">cv. MN47</strain>
    </source>
</reference>
<dbReference type="PANTHER" id="PTHR31111">
    <property type="entry name" value="BNAA05G37150D PROTEIN-RELATED"/>
    <property type="match status" value="1"/>
</dbReference>
<proteinExistence type="predicted"/>
<dbReference type="Proteomes" id="UP000008694">
    <property type="component" value="Unassembled WGS sequence"/>
</dbReference>
<dbReference type="eggNOG" id="ENOG502SNHU">
    <property type="taxonomic scope" value="Eukaryota"/>
</dbReference>
<protein>
    <recommendedName>
        <fullName evidence="1">F-box associated beta-propeller type 3 domain-containing protein</fullName>
    </recommendedName>
</protein>
<dbReference type="PANTHER" id="PTHR31111:SF106">
    <property type="entry name" value="F-BOX ASSOCIATED UBIQUITINATION EFFECTOR FAMILY PROTEIN"/>
    <property type="match status" value="1"/>
</dbReference>
<name>D7L4K7_ARALL</name>
<dbReference type="Pfam" id="PF08268">
    <property type="entry name" value="FBA_3"/>
    <property type="match status" value="1"/>
</dbReference>
<dbReference type="InterPro" id="IPR013187">
    <property type="entry name" value="F-box-assoc_dom_typ3"/>
</dbReference>
<dbReference type="AlphaFoldDB" id="D7L4K7"/>
<dbReference type="NCBIfam" id="TIGR01640">
    <property type="entry name" value="F_box_assoc_1"/>
    <property type="match status" value="1"/>
</dbReference>
<gene>
    <name evidence="2" type="ORF">ARALYDRAFT_900452</name>
</gene>
<organism evidence="3">
    <name type="scientific">Arabidopsis lyrata subsp. lyrata</name>
    <name type="common">Lyre-leaved rock-cress</name>
    <dbReference type="NCBI Taxonomy" id="81972"/>
    <lineage>
        <taxon>Eukaryota</taxon>
        <taxon>Viridiplantae</taxon>
        <taxon>Streptophyta</taxon>
        <taxon>Embryophyta</taxon>
        <taxon>Tracheophyta</taxon>
        <taxon>Spermatophyta</taxon>
        <taxon>Magnoliopsida</taxon>
        <taxon>eudicotyledons</taxon>
        <taxon>Gunneridae</taxon>
        <taxon>Pentapetalae</taxon>
        <taxon>rosids</taxon>
        <taxon>malvids</taxon>
        <taxon>Brassicales</taxon>
        <taxon>Brassicaceae</taxon>
        <taxon>Camelineae</taxon>
        <taxon>Arabidopsis</taxon>
    </lineage>
</organism>
<sequence length="237" mass="27467">MDLPWTSLIINSSTRRSITLPKIYSQRRDMYHYLDYDPIHGDYKVLCMTKGMNIGWRRGLAEDLRVLTLGNGSSWRMIEDFPPHAPESLDLCIDGVLYYEAYLDTYPAFLDEDKAVMSFDVRSEKFHLIKTPETALFTKLTRYEGKLAIMGSESTGLSTCRIDMWVLVDAAKHEWSNKVFVVPCWNTESCIFSSLLSHGCRFFIEGITELKLLRWDSHLNRRVISIFPGQVENLMFL</sequence>
<dbReference type="HOGENOM" id="CLU_027176_9_0_1"/>
<dbReference type="InterPro" id="IPR017451">
    <property type="entry name" value="F-box-assoc_interact_dom"/>
</dbReference>
<feature type="domain" description="F-box associated beta-propeller type 3" evidence="1">
    <location>
        <begin position="5"/>
        <end position="187"/>
    </location>
</feature>
<dbReference type="EMBL" id="GL348715">
    <property type="protein sequence ID" value="EFH62565.1"/>
    <property type="molecule type" value="Genomic_DNA"/>
</dbReference>
<evidence type="ECO:0000313" key="2">
    <source>
        <dbReference type="EMBL" id="EFH62565.1"/>
    </source>
</evidence>
<dbReference type="Gramene" id="scaffold_304422.1">
    <property type="protein sequence ID" value="scaffold_304422.1"/>
    <property type="gene ID" value="scaffold_304422.1"/>
</dbReference>